<sequence length="83" mass="9708">LLGSDHVVHICVYHSLHFTELQYLSGRRISVYLWARDGVECDADVVNVRIFNLLLKDIPPLLMALWFGTYRLLNMYGISRMLR</sequence>
<reference evidence="1 2" key="1">
    <citation type="submission" date="2017-03" db="EMBL/GenBank/DDBJ databases">
        <title>Genome of the blue death feigning beetle - Asbolus verrucosus.</title>
        <authorList>
            <person name="Rider S.D."/>
        </authorList>
    </citation>
    <scope>NUCLEOTIDE SEQUENCE [LARGE SCALE GENOMIC DNA]</scope>
    <source>
        <strain evidence="1">Butters</strain>
        <tissue evidence="1">Head and leg muscle</tissue>
    </source>
</reference>
<protein>
    <submittedName>
        <fullName evidence="1">Uncharacterized protein</fullName>
    </submittedName>
</protein>
<dbReference type="AlphaFoldDB" id="A0A482VTR7"/>
<gene>
    <name evidence="1" type="ORF">BDFB_011283</name>
</gene>
<proteinExistence type="predicted"/>
<evidence type="ECO:0000313" key="2">
    <source>
        <dbReference type="Proteomes" id="UP000292052"/>
    </source>
</evidence>
<feature type="non-terminal residue" evidence="1">
    <location>
        <position position="1"/>
    </location>
</feature>
<dbReference type="EMBL" id="QDEB01063648">
    <property type="protein sequence ID" value="RZC36265.1"/>
    <property type="molecule type" value="Genomic_DNA"/>
</dbReference>
<feature type="non-terminal residue" evidence="1">
    <location>
        <position position="83"/>
    </location>
</feature>
<name>A0A482VTR7_ASBVE</name>
<accession>A0A482VTR7</accession>
<comment type="caution">
    <text evidence="1">The sequence shown here is derived from an EMBL/GenBank/DDBJ whole genome shotgun (WGS) entry which is preliminary data.</text>
</comment>
<dbReference type="Proteomes" id="UP000292052">
    <property type="component" value="Unassembled WGS sequence"/>
</dbReference>
<keyword evidence="2" id="KW-1185">Reference proteome</keyword>
<evidence type="ECO:0000313" key="1">
    <source>
        <dbReference type="EMBL" id="RZC36265.1"/>
    </source>
</evidence>
<organism evidence="1 2">
    <name type="scientific">Asbolus verrucosus</name>
    <name type="common">Desert ironclad beetle</name>
    <dbReference type="NCBI Taxonomy" id="1661398"/>
    <lineage>
        <taxon>Eukaryota</taxon>
        <taxon>Metazoa</taxon>
        <taxon>Ecdysozoa</taxon>
        <taxon>Arthropoda</taxon>
        <taxon>Hexapoda</taxon>
        <taxon>Insecta</taxon>
        <taxon>Pterygota</taxon>
        <taxon>Neoptera</taxon>
        <taxon>Endopterygota</taxon>
        <taxon>Coleoptera</taxon>
        <taxon>Polyphaga</taxon>
        <taxon>Cucujiformia</taxon>
        <taxon>Tenebrionidae</taxon>
        <taxon>Pimeliinae</taxon>
        <taxon>Asbolus</taxon>
    </lineage>
</organism>